<reference evidence="2 3" key="1">
    <citation type="submission" date="2013-02" db="EMBL/GenBank/DDBJ databases">
        <title>The Genome Sequence of Enterococcus pallens BAA-351.</title>
        <authorList>
            <consortium name="The Broad Institute Genome Sequencing Platform"/>
            <consortium name="The Broad Institute Genome Sequencing Center for Infectious Disease"/>
            <person name="Earl A.M."/>
            <person name="Gilmore M.S."/>
            <person name="Lebreton F."/>
            <person name="Walker B."/>
            <person name="Young S.K."/>
            <person name="Zeng Q."/>
            <person name="Gargeya S."/>
            <person name="Fitzgerald M."/>
            <person name="Haas B."/>
            <person name="Abouelleil A."/>
            <person name="Alvarado L."/>
            <person name="Arachchi H.M."/>
            <person name="Berlin A.M."/>
            <person name="Chapman S.B."/>
            <person name="Dewar J."/>
            <person name="Goldberg J."/>
            <person name="Griggs A."/>
            <person name="Gujja S."/>
            <person name="Hansen M."/>
            <person name="Howarth C."/>
            <person name="Imamovic A."/>
            <person name="Larimer J."/>
            <person name="McCowan C."/>
            <person name="Murphy C."/>
            <person name="Neiman D."/>
            <person name="Pearson M."/>
            <person name="Priest M."/>
            <person name="Roberts A."/>
            <person name="Saif S."/>
            <person name="Shea T."/>
            <person name="Sisk P."/>
            <person name="Sykes S."/>
            <person name="Wortman J."/>
            <person name="Nusbaum C."/>
            <person name="Birren B."/>
        </authorList>
    </citation>
    <scope>NUCLEOTIDE SEQUENCE [LARGE SCALE GENOMIC DNA]</scope>
    <source>
        <strain evidence="2 3">ATCC BAA-351</strain>
    </source>
</reference>
<proteinExistence type="predicted"/>
<evidence type="ECO:0000256" key="1">
    <source>
        <dbReference type="SAM" id="MobiDB-lite"/>
    </source>
</evidence>
<dbReference type="EMBL" id="AJAQ01000016">
    <property type="protein sequence ID" value="EOH93620.1"/>
    <property type="molecule type" value="Genomic_DNA"/>
</dbReference>
<comment type="caution">
    <text evidence="2">The sequence shown here is derived from an EMBL/GenBank/DDBJ whole genome shotgun (WGS) entry which is preliminary data.</text>
</comment>
<dbReference type="HOGENOM" id="CLU_057669_2_0_9"/>
<feature type="compositionally biased region" description="Basic and acidic residues" evidence="1">
    <location>
        <begin position="293"/>
        <end position="315"/>
    </location>
</feature>
<sequence length="344" mass="40097">MTKVKLGRSQVFGFRNRKNLEKRINDYYKETQDAVHVIFCAIAIAVRNGLSASDFSFIAKELIRSLFLENDAVRSIPLSCIYFRDHFNDDELQTVINRLFNSQEEFEQLTESTRLYIEDLRPLLNSKEQPTKQKSNMISYFKDANGKKHSWTLSNVNPTITKEQHYALLSILGTLDIFEKDGVRRFVEPIYADFLIYKSGFDNRNEEEAVKLQQKLSGKLLPITTQVEVETANDAETAEEETALNPNDDQDIQAQRDFLMENFDPSTVPEEELPDLTLKAILERKPLRQVQQEQEKADSEKSQSKRPLTREERLRQLQALRKGKPQQNKPSIINQINRRRKKRK</sequence>
<feature type="region of interest" description="Disordered" evidence="1">
    <location>
        <begin position="289"/>
        <end position="344"/>
    </location>
</feature>
<dbReference type="Proteomes" id="UP000013782">
    <property type="component" value="Unassembled WGS sequence"/>
</dbReference>
<keyword evidence="3" id="KW-1185">Reference proteome</keyword>
<gene>
    <name evidence="2" type="ORF">UAU_02316</name>
</gene>
<protein>
    <submittedName>
        <fullName evidence="2">Uncharacterized protein</fullName>
    </submittedName>
</protein>
<dbReference type="eggNOG" id="ENOG5030RYP">
    <property type="taxonomic scope" value="Bacteria"/>
</dbReference>
<feature type="compositionally biased region" description="Polar residues" evidence="1">
    <location>
        <begin position="325"/>
        <end position="336"/>
    </location>
</feature>
<dbReference type="AlphaFoldDB" id="R2SDL7"/>
<evidence type="ECO:0000313" key="3">
    <source>
        <dbReference type="Proteomes" id="UP000013782"/>
    </source>
</evidence>
<evidence type="ECO:0000313" key="2">
    <source>
        <dbReference type="EMBL" id="EOH93620.1"/>
    </source>
</evidence>
<accession>R2SDL7</accession>
<name>R2SDL7_9ENTE</name>
<organism evidence="2 3">
    <name type="scientific">Enterococcus pallens ATCC BAA-351</name>
    <dbReference type="NCBI Taxonomy" id="1158607"/>
    <lineage>
        <taxon>Bacteria</taxon>
        <taxon>Bacillati</taxon>
        <taxon>Bacillota</taxon>
        <taxon>Bacilli</taxon>
        <taxon>Lactobacillales</taxon>
        <taxon>Enterococcaceae</taxon>
        <taxon>Enterococcus</taxon>
    </lineage>
</organism>
<dbReference type="PATRIC" id="fig|1158607.3.peg.2290"/>
<dbReference type="RefSeq" id="WP_010757307.1">
    <property type="nucleotide sequence ID" value="NZ_ASWD01000001.1"/>
</dbReference>